<dbReference type="STRING" id="313367.JSE7799_00795"/>
<dbReference type="EMBL" id="CYPR01000045">
    <property type="protein sequence ID" value="CUH28013.1"/>
    <property type="molecule type" value="Genomic_DNA"/>
</dbReference>
<gene>
    <name evidence="2" type="ORF">JSE7799_00795</name>
</gene>
<dbReference type="Pfam" id="PF16156">
    <property type="entry name" value="DUF4864"/>
    <property type="match status" value="1"/>
</dbReference>
<dbReference type="InterPro" id="IPR032347">
    <property type="entry name" value="DUF4864"/>
</dbReference>
<evidence type="ECO:0000313" key="2">
    <source>
        <dbReference type="EMBL" id="CUH28013.1"/>
    </source>
</evidence>
<evidence type="ECO:0000313" key="3">
    <source>
        <dbReference type="Proteomes" id="UP000049455"/>
    </source>
</evidence>
<reference evidence="2 3" key="1">
    <citation type="submission" date="2015-09" db="EMBL/GenBank/DDBJ databases">
        <authorList>
            <person name="Jackson K.R."/>
            <person name="Lunt B.L."/>
            <person name="Fisher J.N.B."/>
            <person name="Gardner A.V."/>
            <person name="Bailey M.E."/>
            <person name="Deus L.M."/>
            <person name="Earl A.S."/>
            <person name="Gibby P.D."/>
            <person name="Hartmann K.A."/>
            <person name="Liu J.E."/>
            <person name="Manci A.M."/>
            <person name="Nielsen D.A."/>
            <person name="Solomon M.B."/>
            <person name="Breakwell D.P."/>
            <person name="Burnett S.H."/>
            <person name="Grose J.H."/>
        </authorList>
    </citation>
    <scope>NUCLEOTIDE SEQUENCE [LARGE SCALE GENOMIC DNA]</scope>
    <source>
        <strain evidence="2 3">CECT 7799</strain>
    </source>
</reference>
<proteinExistence type="predicted"/>
<evidence type="ECO:0008006" key="4">
    <source>
        <dbReference type="Google" id="ProtNLM"/>
    </source>
</evidence>
<accession>A0A0M7B5Y2</accession>
<name>A0A0M7B5Y2_9RHOB</name>
<keyword evidence="1" id="KW-0732">Signal</keyword>
<evidence type="ECO:0000256" key="1">
    <source>
        <dbReference type="SAM" id="SignalP"/>
    </source>
</evidence>
<protein>
    <recommendedName>
        <fullName evidence="4">DUF4864 domain-containing protein</fullName>
    </recommendedName>
</protein>
<feature type="chain" id="PRO_5005809743" description="DUF4864 domain-containing protein" evidence="1">
    <location>
        <begin position="20"/>
        <end position="132"/>
    </location>
</feature>
<feature type="signal peptide" evidence="1">
    <location>
        <begin position="1"/>
        <end position="19"/>
    </location>
</feature>
<keyword evidence="3" id="KW-1185">Reference proteome</keyword>
<dbReference type="AlphaFoldDB" id="A0A0M7B5Y2"/>
<dbReference type="Proteomes" id="UP000049455">
    <property type="component" value="Unassembled WGS sequence"/>
</dbReference>
<sequence>MMLKRFILAAALMAGAAQADESEIRGTIGQQIERFRADDSAGAFNYAAPNIRRLFGDAQRFGQMVRRGYPMVWQPDSVEYLGADDRGANWTQDVLITDVSGRLHLLEYTMVETSDGWRIAGVRFLQTPEVGA</sequence>
<organism evidence="2 3">
    <name type="scientific">Jannaschia seosinensis</name>
    <dbReference type="NCBI Taxonomy" id="313367"/>
    <lineage>
        <taxon>Bacteria</taxon>
        <taxon>Pseudomonadati</taxon>
        <taxon>Pseudomonadota</taxon>
        <taxon>Alphaproteobacteria</taxon>
        <taxon>Rhodobacterales</taxon>
        <taxon>Roseobacteraceae</taxon>
        <taxon>Jannaschia</taxon>
    </lineage>
</organism>